<dbReference type="InterPro" id="IPR050734">
    <property type="entry name" value="PIH1/Kintoun_subfamily"/>
</dbReference>
<comment type="similarity">
    <text evidence="1">Belongs to the PIH1 family.</text>
</comment>
<name>A0A2U1J9J4_SMIAN</name>
<evidence type="ECO:0000313" key="4">
    <source>
        <dbReference type="Proteomes" id="UP000245591"/>
    </source>
</evidence>
<evidence type="ECO:0000259" key="2">
    <source>
        <dbReference type="Pfam" id="PF08190"/>
    </source>
</evidence>
<dbReference type="AlphaFoldDB" id="A0A2U1J9J4"/>
<evidence type="ECO:0000256" key="1">
    <source>
        <dbReference type="ARBA" id="ARBA00008511"/>
    </source>
</evidence>
<evidence type="ECO:0000313" key="3">
    <source>
        <dbReference type="EMBL" id="PWA01689.1"/>
    </source>
</evidence>
<dbReference type="PANTHER" id="PTHR22997:SF0">
    <property type="entry name" value="PIH1 DOMAIN-CONTAINING PROTEIN 1"/>
    <property type="match status" value="1"/>
</dbReference>
<organism evidence="3 4">
    <name type="scientific">Smittium angustum</name>
    <dbReference type="NCBI Taxonomy" id="133377"/>
    <lineage>
        <taxon>Eukaryota</taxon>
        <taxon>Fungi</taxon>
        <taxon>Fungi incertae sedis</taxon>
        <taxon>Zoopagomycota</taxon>
        <taxon>Kickxellomycotina</taxon>
        <taxon>Harpellomycetes</taxon>
        <taxon>Harpellales</taxon>
        <taxon>Legeriomycetaceae</taxon>
        <taxon>Smittium</taxon>
    </lineage>
</organism>
<proteinExistence type="inferred from homology"/>
<dbReference type="GO" id="GO:0006364">
    <property type="term" value="P:rRNA processing"/>
    <property type="evidence" value="ECO:0007669"/>
    <property type="project" value="TreeGrafter"/>
</dbReference>
<keyword evidence="4" id="KW-1185">Reference proteome</keyword>
<accession>A0A2U1J9J4</accession>
<comment type="caution">
    <text evidence="3">The sequence shown here is derived from an EMBL/GenBank/DDBJ whole genome shotgun (WGS) entry which is preliminary data.</text>
</comment>
<dbReference type="GO" id="GO:0000492">
    <property type="term" value="P:box C/D snoRNP assembly"/>
    <property type="evidence" value="ECO:0007669"/>
    <property type="project" value="TreeGrafter"/>
</dbReference>
<dbReference type="GO" id="GO:1990904">
    <property type="term" value="C:ribonucleoprotein complex"/>
    <property type="evidence" value="ECO:0007669"/>
    <property type="project" value="TreeGrafter"/>
</dbReference>
<protein>
    <recommendedName>
        <fullName evidence="2">PIH1 N-terminal domain-containing protein</fullName>
    </recommendedName>
</protein>
<dbReference type="GO" id="GO:0005737">
    <property type="term" value="C:cytoplasm"/>
    <property type="evidence" value="ECO:0007669"/>
    <property type="project" value="TreeGrafter"/>
</dbReference>
<dbReference type="Proteomes" id="UP000245591">
    <property type="component" value="Unassembled WGS sequence"/>
</dbReference>
<gene>
    <name evidence="3" type="ORF">BB558_002193</name>
</gene>
<dbReference type="EMBL" id="MBFU01000140">
    <property type="protein sequence ID" value="PWA01689.1"/>
    <property type="molecule type" value="Genomic_DNA"/>
</dbReference>
<dbReference type="Pfam" id="PF08190">
    <property type="entry name" value="PIH1"/>
    <property type="match status" value="1"/>
</dbReference>
<dbReference type="GO" id="GO:0097255">
    <property type="term" value="C:R2TP complex"/>
    <property type="evidence" value="ECO:0007669"/>
    <property type="project" value="TreeGrafter"/>
</dbReference>
<dbReference type="PANTHER" id="PTHR22997">
    <property type="entry name" value="PIH1 DOMAIN-CONTAINING PROTEIN 1"/>
    <property type="match status" value="1"/>
</dbReference>
<reference evidence="3 4" key="1">
    <citation type="journal article" date="2018" name="MBio">
        <title>Comparative Genomics Reveals the Core Gene Toolbox for the Fungus-Insect Symbiosis.</title>
        <authorList>
            <person name="Wang Y."/>
            <person name="Stata M."/>
            <person name="Wang W."/>
            <person name="Stajich J.E."/>
            <person name="White M.M."/>
            <person name="Moncalvo J.M."/>
        </authorList>
    </citation>
    <scope>NUCLEOTIDE SEQUENCE [LARGE SCALE GENOMIC DNA]</scope>
    <source>
        <strain evidence="3 4">AUS-126-30</strain>
    </source>
</reference>
<dbReference type="InterPro" id="IPR012981">
    <property type="entry name" value="PIH1_N"/>
</dbReference>
<sequence length="255" mass="29641">MSLYEIGKNMEMENLQNLNENLKSEIIKHGYIPFETNKNESESQDESFSTNKIQTEIDYQPFLSFKLPVLSSSERVHSINSIIINMCFSHSIPKPKDVGETEIQKAFNANHDANWQIPMYTSEPMYLQDEENVFVFDTIVNSSLQQRAHVDVDMKLYLIELSIEWAEDKFGIVLSRDIMQNPVPYYKTKAKHYLNENVAGLQNVQEESIQAGKRYKKTNEQKVIKNISKRSFRIRNVILNITNILLILDIDSKVL</sequence>
<feature type="domain" description="PIH1 N-terminal" evidence="2">
    <location>
        <begin position="82"/>
        <end position="189"/>
    </location>
</feature>